<accession>A0A0G1RH41</accession>
<dbReference type="EMBL" id="LCNM01000009">
    <property type="protein sequence ID" value="KKU56392.1"/>
    <property type="molecule type" value="Genomic_DNA"/>
</dbReference>
<protein>
    <submittedName>
        <fullName evidence="1">Uncharacterized protein</fullName>
    </submittedName>
</protein>
<evidence type="ECO:0000313" key="2">
    <source>
        <dbReference type="Proteomes" id="UP000034607"/>
    </source>
</evidence>
<evidence type="ECO:0000313" key="1">
    <source>
        <dbReference type="EMBL" id="KKU56392.1"/>
    </source>
</evidence>
<dbReference type="AlphaFoldDB" id="A0A0G1RH41"/>
<proteinExistence type="predicted"/>
<name>A0A0G1RH41_9BACT</name>
<comment type="caution">
    <text evidence="1">The sequence shown here is derived from an EMBL/GenBank/DDBJ whole genome shotgun (WGS) entry which is preliminary data.</text>
</comment>
<organism evidence="1 2">
    <name type="scientific">Candidatus Amesbacteria bacterium GW2011_GWA2_47_11</name>
    <dbReference type="NCBI Taxonomy" id="1618357"/>
    <lineage>
        <taxon>Bacteria</taxon>
        <taxon>Candidatus Amesiibacteriota</taxon>
    </lineage>
</organism>
<reference evidence="1 2" key="1">
    <citation type="journal article" date="2015" name="Nature">
        <title>rRNA introns, odd ribosomes, and small enigmatic genomes across a large radiation of phyla.</title>
        <authorList>
            <person name="Brown C.T."/>
            <person name="Hug L.A."/>
            <person name="Thomas B.C."/>
            <person name="Sharon I."/>
            <person name="Castelle C.J."/>
            <person name="Singh A."/>
            <person name="Wilkins M.J."/>
            <person name="Williams K.H."/>
            <person name="Banfield J.F."/>
        </authorList>
    </citation>
    <scope>NUCLEOTIDE SEQUENCE [LARGE SCALE GENOMIC DNA]</scope>
</reference>
<dbReference type="Proteomes" id="UP000034607">
    <property type="component" value="Unassembled WGS sequence"/>
</dbReference>
<sequence length="107" mass="11352">MSLVPILISVNLDFAEYLVIEDILRVMVFLSGCSRVREPDAVLVTVPNRTWRLSSGGRGVTISRLAVMSPEPSTSPMAMTKSPTLRSAGVPSLPVASLIAVSVVTVA</sequence>
<gene>
    <name evidence="1" type="ORF">UX78_C0009G0004</name>
</gene>